<evidence type="ECO:0000256" key="10">
    <source>
        <dbReference type="HAMAP-Rule" id="MF_00185"/>
    </source>
</evidence>
<dbReference type="PANTHER" id="PTHR11088:SF60">
    <property type="entry name" value="TRNA DIMETHYLALLYLTRANSFERASE"/>
    <property type="match status" value="1"/>
</dbReference>
<dbReference type="FunFam" id="1.10.20.140:FF:000001">
    <property type="entry name" value="tRNA dimethylallyltransferase"/>
    <property type="match status" value="1"/>
</dbReference>
<evidence type="ECO:0000256" key="9">
    <source>
        <dbReference type="ARBA" id="ARBA00049563"/>
    </source>
</evidence>
<feature type="binding site" evidence="10">
    <location>
        <begin position="12"/>
        <end position="19"/>
    </location>
    <ligand>
        <name>ATP</name>
        <dbReference type="ChEBI" id="CHEBI:30616"/>
    </ligand>
</feature>
<evidence type="ECO:0000256" key="6">
    <source>
        <dbReference type="ARBA" id="ARBA00022741"/>
    </source>
</evidence>
<dbReference type="Proteomes" id="UP000316181">
    <property type="component" value="Unassembled WGS sequence"/>
</dbReference>
<dbReference type="GO" id="GO:0005524">
    <property type="term" value="F:ATP binding"/>
    <property type="evidence" value="ECO:0007669"/>
    <property type="project" value="UniProtKB-UniRule"/>
</dbReference>
<dbReference type="Pfam" id="PF01715">
    <property type="entry name" value="IPPT"/>
    <property type="match status" value="1"/>
</dbReference>
<comment type="function">
    <text evidence="2 10 12">Catalyzes the transfer of a dimethylallyl group onto the adenine at position 37 in tRNAs that read codons beginning with uridine, leading to the formation of N6-(dimethylallyl)adenosine (i(6)A).</text>
</comment>
<comment type="catalytic activity">
    <reaction evidence="9 10 11">
        <text>adenosine(37) in tRNA + dimethylallyl diphosphate = N(6)-dimethylallyladenosine(37) in tRNA + diphosphate</text>
        <dbReference type="Rhea" id="RHEA:26482"/>
        <dbReference type="Rhea" id="RHEA-COMP:10162"/>
        <dbReference type="Rhea" id="RHEA-COMP:10375"/>
        <dbReference type="ChEBI" id="CHEBI:33019"/>
        <dbReference type="ChEBI" id="CHEBI:57623"/>
        <dbReference type="ChEBI" id="CHEBI:74411"/>
        <dbReference type="ChEBI" id="CHEBI:74415"/>
        <dbReference type="EC" id="2.5.1.75"/>
    </reaction>
</comment>
<comment type="similarity">
    <text evidence="3 10 13">Belongs to the IPP transferase family.</text>
</comment>
<evidence type="ECO:0000256" key="5">
    <source>
        <dbReference type="ARBA" id="ARBA00022694"/>
    </source>
</evidence>
<evidence type="ECO:0000256" key="13">
    <source>
        <dbReference type="RuleBase" id="RU003785"/>
    </source>
</evidence>
<evidence type="ECO:0000256" key="4">
    <source>
        <dbReference type="ARBA" id="ARBA00022679"/>
    </source>
</evidence>
<feature type="binding site" evidence="10">
    <location>
        <begin position="14"/>
        <end position="19"/>
    </location>
    <ligand>
        <name>substrate</name>
    </ligand>
</feature>
<organism evidence="14 15">
    <name type="scientific">Rarobacter incanus</name>
    <dbReference type="NCBI Taxonomy" id="153494"/>
    <lineage>
        <taxon>Bacteria</taxon>
        <taxon>Bacillati</taxon>
        <taxon>Actinomycetota</taxon>
        <taxon>Actinomycetes</taxon>
        <taxon>Micrococcales</taxon>
        <taxon>Rarobacteraceae</taxon>
        <taxon>Rarobacter</taxon>
    </lineage>
</organism>
<comment type="cofactor">
    <cofactor evidence="1 10">
        <name>Mg(2+)</name>
        <dbReference type="ChEBI" id="CHEBI:18420"/>
    </cofactor>
</comment>
<evidence type="ECO:0000256" key="2">
    <source>
        <dbReference type="ARBA" id="ARBA00003213"/>
    </source>
</evidence>
<reference evidence="14 15" key="1">
    <citation type="submission" date="2019-06" db="EMBL/GenBank/DDBJ databases">
        <title>Sequencing the genomes of 1000 actinobacteria strains.</title>
        <authorList>
            <person name="Klenk H.-P."/>
        </authorList>
    </citation>
    <scope>NUCLEOTIDE SEQUENCE [LARGE SCALE GENOMIC DNA]</scope>
    <source>
        <strain evidence="14 15">DSM 10596</strain>
    </source>
</reference>
<comment type="caution">
    <text evidence="10">Lacks conserved residue(s) required for the propagation of feature annotation.</text>
</comment>
<evidence type="ECO:0000313" key="15">
    <source>
        <dbReference type="Proteomes" id="UP000316181"/>
    </source>
</evidence>
<evidence type="ECO:0000256" key="8">
    <source>
        <dbReference type="ARBA" id="ARBA00022842"/>
    </source>
</evidence>
<dbReference type="GO" id="GO:0052381">
    <property type="term" value="F:tRNA dimethylallyltransferase activity"/>
    <property type="evidence" value="ECO:0007669"/>
    <property type="project" value="UniProtKB-UniRule"/>
</dbReference>
<evidence type="ECO:0000256" key="11">
    <source>
        <dbReference type="RuleBase" id="RU003783"/>
    </source>
</evidence>
<feature type="site" description="Interaction with substrate tRNA" evidence="10">
    <location>
        <position position="128"/>
    </location>
</feature>
<keyword evidence="7 10" id="KW-0067">ATP-binding</keyword>
<comment type="subunit">
    <text evidence="10">Monomer.</text>
</comment>
<dbReference type="EMBL" id="VFNV01000001">
    <property type="protein sequence ID" value="TQK75471.1"/>
    <property type="molecule type" value="Genomic_DNA"/>
</dbReference>
<keyword evidence="8 10" id="KW-0460">Magnesium</keyword>
<sequence>MSFPLPVIGIVGPTAAGKSDLALDIAEQLGGPDRVEIVGADASQLYRGMDIGTAKLPLAQRRGYVHHLIDVLDVTQDASVAAYQRNARNALADIAGRGKRAILVGGSGLYVRAVLDHIDFPGVDAQIRSAIEARAERIGTAALYAELVAKDPAAASAIGPANVRRIVRALEVIELTGRPFSANLPRQEYVVPAIQIGVDMDRADLDARIARRTESMFELGFEDEVRAIVEAVTPSRTAWRAVGYREVQDLIGGARTRDETAASITAATRRLARKQMGWFGRDPRVHWIRADRMGLAESPTGRGVITAALDIIAAGDAAPQETLTRNVGSVPSAMEPTRRTLGS</sequence>
<dbReference type="Gene3D" id="1.10.20.140">
    <property type="match status" value="1"/>
</dbReference>
<name>A0A542SLF7_9MICO</name>
<evidence type="ECO:0000256" key="1">
    <source>
        <dbReference type="ARBA" id="ARBA00001946"/>
    </source>
</evidence>
<dbReference type="InterPro" id="IPR039657">
    <property type="entry name" value="Dimethylallyltransferase"/>
</dbReference>
<dbReference type="HAMAP" id="MF_00185">
    <property type="entry name" value="IPP_trans"/>
    <property type="match status" value="1"/>
</dbReference>
<dbReference type="EC" id="2.5.1.75" evidence="10"/>
<protein>
    <recommendedName>
        <fullName evidence="10">tRNA dimethylallyltransferase</fullName>
        <ecNumber evidence="10">2.5.1.75</ecNumber>
    </recommendedName>
    <alternativeName>
        <fullName evidence="10">Dimethylallyl diphosphate:tRNA dimethylallyltransferase</fullName>
        <shortName evidence="10">DMAPP:tRNA dimethylallyltransferase</shortName>
        <shortName evidence="10">DMATase</shortName>
    </alternativeName>
    <alternativeName>
        <fullName evidence="10">Isopentenyl-diphosphate:tRNA isopentenyltransferase</fullName>
        <shortName evidence="10">IPP transferase</shortName>
        <shortName evidence="10">IPPT</shortName>
        <shortName evidence="10">IPTase</shortName>
    </alternativeName>
</protein>
<keyword evidence="15" id="KW-1185">Reference proteome</keyword>
<gene>
    <name evidence="10" type="primary">miaA</name>
    <name evidence="14" type="ORF">FB389_0098</name>
</gene>
<keyword evidence="6 10" id="KW-0547">Nucleotide-binding</keyword>
<keyword evidence="4 10" id="KW-0808">Transferase</keyword>
<dbReference type="OrthoDB" id="9776390at2"/>
<keyword evidence="5 10" id="KW-0819">tRNA processing</keyword>
<evidence type="ECO:0000256" key="7">
    <source>
        <dbReference type="ARBA" id="ARBA00022840"/>
    </source>
</evidence>
<dbReference type="PANTHER" id="PTHR11088">
    <property type="entry name" value="TRNA DIMETHYLALLYLTRANSFERASE"/>
    <property type="match status" value="1"/>
</dbReference>
<evidence type="ECO:0000256" key="12">
    <source>
        <dbReference type="RuleBase" id="RU003784"/>
    </source>
</evidence>
<evidence type="ECO:0000256" key="3">
    <source>
        <dbReference type="ARBA" id="ARBA00005842"/>
    </source>
</evidence>
<dbReference type="NCBIfam" id="TIGR00174">
    <property type="entry name" value="miaA"/>
    <property type="match status" value="1"/>
</dbReference>
<dbReference type="Gene3D" id="3.40.50.300">
    <property type="entry name" value="P-loop containing nucleotide triphosphate hydrolases"/>
    <property type="match status" value="1"/>
</dbReference>
<accession>A0A542SLF7</accession>
<dbReference type="RefSeq" id="WP_142110878.1">
    <property type="nucleotide sequence ID" value="NZ_BAAATB010000005.1"/>
</dbReference>
<dbReference type="GO" id="GO:0006400">
    <property type="term" value="P:tRNA modification"/>
    <property type="evidence" value="ECO:0007669"/>
    <property type="project" value="TreeGrafter"/>
</dbReference>
<dbReference type="AlphaFoldDB" id="A0A542SLF7"/>
<feature type="site" description="Interaction with substrate tRNA" evidence="10">
    <location>
        <position position="107"/>
    </location>
</feature>
<evidence type="ECO:0000313" key="14">
    <source>
        <dbReference type="EMBL" id="TQK75471.1"/>
    </source>
</evidence>
<dbReference type="InterPro" id="IPR027417">
    <property type="entry name" value="P-loop_NTPase"/>
</dbReference>
<comment type="caution">
    <text evidence="14">The sequence shown here is derived from an EMBL/GenBank/DDBJ whole genome shotgun (WGS) entry which is preliminary data.</text>
</comment>
<proteinExistence type="inferred from homology"/>
<dbReference type="InterPro" id="IPR018022">
    <property type="entry name" value="IPT"/>
</dbReference>
<dbReference type="SUPFAM" id="SSF52540">
    <property type="entry name" value="P-loop containing nucleoside triphosphate hydrolases"/>
    <property type="match status" value="1"/>
</dbReference>